<sequence length="103" mass="11328">MCCNSFTDMWMCCCCCQVTKGAQAVAWICLAVLPFFSGIPIIVGELRGKPTHGILLPAKPPSTTLPEVMMFLMPTGPPMLSPVSRLVLDKTDGRQMCVLRWTH</sequence>
<keyword evidence="2" id="KW-1185">Reference proteome</keyword>
<dbReference type="AlphaFoldDB" id="A0A183BIY9"/>
<keyword evidence="1" id="KW-0812">Transmembrane</keyword>
<protein>
    <submittedName>
        <fullName evidence="3">Secreted protein</fullName>
    </submittedName>
</protein>
<organism evidence="2 3">
    <name type="scientific">Globodera pallida</name>
    <name type="common">Potato cyst nematode worm</name>
    <name type="synonym">Heterodera pallida</name>
    <dbReference type="NCBI Taxonomy" id="36090"/>
    <lineage>
        <taxon>Eukaryota</taxon>
        <taxon>Metazoa</taxon>
        <taxon>Ecdysozoa</taxon>
        <taxon>Nematoda</taxon>
        <taxon>Chromadorea</taxon>
        <taxon>Rhabditida</taxon>
        <taxon>Tylenchina</taxon>
        <taxon>Tylenchomorpha</taxon>
        <taxon>Tylenchoidea</taxon>
        <taxon>Heteroderidae</taxon>
        <taxon>Heteroderinae</taxon>
        <taxon>Globodera</taxon>
    </lineage>
</organism>
<proteinExistence type="predicted"/>
<evidence type="ECO:0000313" key="2">
    <source>
        <dbReference type="Proteomes" id="UP000050741"/>
    </source>
</evidence>
<keyword evidence="1" id="KW-0472">Membrane</keyword>
<feature type="transmembrane region" description="Helical" evidence="1">
    <location>
        <begin position="24"/>
        <end position="43"/>
    </location>
</feature>
<reference evidence="2" key="2">
    <citation type="submission" date="2014-05" db="EMBL/GenBank/DDBJ databases">
        <title>The genome and life-stage specific transcriptomes of Globodera pallida elucidate key aspects of plant parasitism by a cyst nematode.</title>
        <authorList>
            <person name="Cotton J.A."/>
            <person name="Lilley C.J."/>
            <person name="Jones L.M."/>
            <person name="Kikuchi T."/>
            <person name="Reid A.J."/>
            <person name="Thorpe P."/>
            <person name="Tsai I.J."/>
            <person name="Beasley H."/>
            <person name="Blok V."/>
            <person name="Cock P.J.A."/>
            <person name="Van den Akker S.E."/>
            <person name="Holroyd N."/>
            <person name="Hunt M."/>
            <person name="Mantelin S."/>
            <person name="Naghra H."/>
            <person name="Pain A."/>
            <person name="Palomares-Rius J.E."/>
            <person name="Zarowiecki M."/>
            <person name="Berriman M."/>
            <person name="Jones J.T."/>
            <person name="Urwin P.E."/>
        </authorList>
    </citation>
    <scope>NUCLEOTIDE SEQUENCE [LARGE SCALE GENOMIC DNA]</scope>
    <source>
        <strain evidence="2">Lindley</strain>
    </source>
</reference>
<reference evidence="2" key="1">
    <citation type="submission" date="2013-12" db="EMBL/GenBank/DDBJ databases">
        <authorList>
            <person name="Aslett M."/>
        </authorList>
    </citation>
    <scope>NUCLEOTIDE SEQUENCE [LARGE SCALE GENOMIC DNA]</scope>
    <source>
        <strain evidence="2">Lindley</strain>
    </source>
</reference>
<evidence type="ECO:0000313" key="3">
    <source>
        <dbReference type="WBParaSite" id="GPLIN_000056800"/>
    </source>
</evidence>
<evidence type="ECO:0000256" key="1">
    <source>
        <dbReference type="SAM" id="Phobius"/>
    </source>
</evidence>
<keyword evidence="1" id="KW-1133">Transmembrane helix</keyword>
<name>A0A183BIY9_GLOPA</name>
<dbReference type="WBParaSite" id="GPLIN_000056800">
    <property type="protein sequence ID" value="GPLIN_000056800"/>
    <property type="gene ID" value="GPLIN_000056800"/>
</dbReference>
<dbReference type="Proteomes" id="UP000050741">
    <property type="component" value="Unassembled WGS sequence"/>
</dbReference>
<accession>A0A183BIY9</accession>
<reference evidence="3" key="3">
    <citation type="submission" date="2016-06" db="UniProtKB">
        <authorList>
            <consortium name="WormBaseParasite"/>
        </authorList>
    </citation>
    <scope>IDENTIFICATION</scope>
</reference>